<evidence type="ECO:0000313" key="3">
    <source>
        <dbReference type="Proteomes" id="UP000006073"/>
    </source>
</evidence>
<name>S2CYM8_INDAL</name>
<dbReference type="AlphaFoldDB" id="S2CYM8"/>
<keyword evidence="3" id="KW-1185">Reference proteome</keyword>
<evidence type="ECO:0000256" key="1">
    <source>
        <dbReference type="SAM" id="SignalP"/>
    </source>
</evidence>
<protein>
    <recommendedName>
        <fullName evidence="4">Lipocalin-like domain-containing protein</fullName>
    </recommendedName>
</protein>
<evidence type="ECO:0008006" key="4">
    <source>
        <dbReference type="Google" id="ProtNLM"/>
    </source>
</evidence>
<dbReference type="PROSITE" id="PS51257">
    <property type="entry name" value="PROKAR_LIPOPROTEIN"/>
    <property type="match status" value="1"/>
</dbReference>
<feature type="signal peptide" evidence="1">
    <location>
        <begin position="1"/>
        <end position="26"/>
    </location>
</feature>
<dbReference type="RefSeq" id="WP_009032905.1">
    <property type="nucleotide sequence ID" value="NZ_ALWO02000052.1"/>
</dbReference>
<gene>
    <name evidence="2" type="ORF">A33Q_4360</name>
</gene>
<organism evidence="2 3">
    <name type="scientific">Indibacter alkaliphilus (strain CCUG 57479 / KCTC 22604 / LW1)</name>
    <dbReference type="NCBI Taxonomy" id="1189612"/>
    <lineage>
        <taxon>Bacteria</taxon>
        <taxon>Pseudomonadati</taxon>
        <taxon>Bacteroidota</taxon>
        <taxon>Cytophagia</taxon>
        <taxon>Cytophagales</taxon>
        <taxon>Cyclobacteriaceae</taxon>
    </lineage>
</organism>
<dbReference type="EMBL" id="ALWO02000052">
    <property type="protein sequence ID" value="EOZ92267.1"/>
    <property type="molecule type" value="Genomic_DNA"/>
</dbReference>
<accession>S2CYM8</accession>
<feature type="chain" id="PRO_5004495943" description="Lipocalin-like domain-containing protein" evidence="1">
    <location>
        <begin position="27"/>
        <end position="312"/>
    </location>
</feature>
<comment type="caution">
    <text evidence="2">The sequence shown here is derived from an EMBL/GenBank/DDBJ whole genome shotgun (WGS) entry which is preliminary data.</text>
</comment>
<sequence>MKSITTLKWSSLVMTLATLAFLSSCSQIDSDVNPATLEETTISQNSINMTAMQPGVTSYIWEMMRGPVNGGNLSCSDLGEFEFSTGRNSVENGEFVNSWPSEIEVDVVDGKFVSWSYVGAIPTGKCLVMSVIVKGGPNHTVATYEAGINSGSGIAAPNVGRGNIPDVSNLTFCWNFVDCDDDTDLEEECEGKEQTAYAGTLGSGSAWWFYIDTQSGETEFPIYAGQKLTDGTVTVINDKITINLGSWSLQDDDEAVKVLAYNTLPTSRPPSGGGPGSPRIYAGKDLEITGNGSRYYVVHLDSFGCVFLENED</sequence>
<reference evidence="2 3" key="1">
    <citation type="journal article" date="2013" name="Genome Announc.">
        <title>Draft Genome Sequence of Indibacter alkaliphilus Strain LW1T, Isolated from Lonar Lake, a Haloalkaline Lake in the Buldana District of Maharashtra, India.</title>
        <authorList>
            <person name="Singh A."/>
            <person name="Kumar Jangir P."/>
            <person name="Sharma R."/>
            <person name="Singh A."/>
            <person name="Kumar Pinnaka A."/>
            <person name="Shivaji S."/>
        </authorList>
    </citation>
    <scope>NUCLEOTIDE SEQUENCE [LARGE SCALE GENOMIC DNA]</scope>
    <source>
        <strain evidence="3">CCUG 57479 / KCTC 22604 / LW1</strain>
    </source>
</reference>
<dbReference type="Proteomes" id="UP000006073">
    <property type="component" value="Unassembled WGS sequence"/>
</dbReference>
<proteinExistence type="predicted"/>
<dbReference type="OrthoDB" id="831702at2"/>
<keyword evidence="1" id="KW-0732">Signal</keyword>
<evidence type="ECO:0000313" key="2">
    <source>
        <dbReference type="EMBL" id="EOZ92267.1"/>
    </source>
</evidence>